<evidence type="ECO:0000256" key="4">
    <source>
        <dbReference type="ARBA" id="ARBA00022692"/>
    </source>
</evidence>
<keyword evidence="7 9" id="KW-0406">Ion transport</keyword>
<dbReference type="Pfam" id="PF01496">
    <property type="entry name" value="V_ATPase_I"/>
    <property type="match status" value="1"/>
</dbReference>
<feature type="compositionally biased region" description="Low complexity" evidence="10">
    <location>
        <begin position="16"/>
        <end position="26"/>
    </location>
</feature>
<evidence type="ECO:0000256" key="5">
    <source>
        <dbReference type="ARBA" id="ARBA00022781"/>
    </source>
</evidence>
<feature type="transmembrane region" description="Helical" evidence="9">
    <location>
        <begin position="555"/>
        <end position="573"/>
    </location>
</feature>
<dbReference type="PIRSF" id="PIRSF001293">
    <property type="entry name" value="ATP6V0A1"/>
    <property type="match status" value="1"/>
</dbReference>
<protein>
    <recommendedName>
        <fullName evidence="9">V-type proton ATPase subunit a</fullName>
    </recommendedName>
</protein>
<keyword evidence="6 9" id="KW-1133">Transmembrane helix</keyword>
<evidence type="ECO:0000256" key="6">
    <source>
        <dbReference type="ARBA" id="ARBA00022989"/>
    </source>
</evidence>
<evidence type="ECO:0000256" key="2">
    <source>
        <dbReference type="ARBA" id="ARBA00009904"/>
    </source>
</evidence>
<feature type="region of interest" description="Disordered" evidence="10">
    <location>
        <begin position="1"/>
        <end position="26"/>
    </location>
</feature>
<dbReference type="GO" id="GO:0000220">
    <property type="term" value="C:vacuolar proton-transporting V-type ATPase, V0 domain"/>
    <property type="evidence" value="ECO:0007669"/>
    <property type="project" value="InterPro"/>
</dbReference>
<keyword evidence="3 9" id="KW-0813">Transport</keyword>
<feature type="transmembrane region" description="Helical" evidence="9">
    <location>
        <begin position="871"/>
        <end position="896"/>
    </location>
</feature>
<evidence type="ECO:0000256" key="1">
    <source>
        <dbReference type="ARBA" id="ARBA00004141"/>
    </source>
</evidence>
<sequence>MPRLTQHEGGEGRCHASSTAAPSSSVALRRDHSAAYGGGSRLGVAGGGTIAGSLLRSEAMCMVQLIVQADAAADTVHELGEVGCLMFVDLNDGVSAFKRHFMSDIRRCDEMGRSLRYICEQVEGAGLQPRRAEGDELAEGEPRGGASPAELQALLVEHERELRGLRTSTNEMEANLSRLVELSHVLYKCEDIFAQAKATESSVVPRSLSTASMAAQDGTAVPSPGIWSSASLDEVARRTHTSYEECGAFSDDAPLLDAHPSLDIETGATTSDQPTRLGYISGVIDRSKLQPFERVLFRATRGNMYLRAADIGAAVRDPLSGELAFKSVFLVFFSGLRSQDKVAKIADSFGANRYNYPSRYVQRNALLSEVLSRIADMRTVLARMSDRTARMLERMARSLSSWQQRVAKQRAVYLVLNMWNYDLTRKVLIAEAWCPVSLVDETTAALRRGTARSGAQVPSIMNLIDTDEKPPTYFKLNKFTQGFHALVEAYGVPRYGEINPSAFAIVTFPFLFGIMFGDIGHGTLVTLFALYFIANERKFEAMHSMDEILAYAWHGRYVLLLMGLFSVYAGLLYNDVFGLMADLFGSTWLWTEGTREKTRATPDAVYPFGLDPGWHHATNELSFGNSYKMKLSIVFGVLQMLLGLVLSLINSLHFRSALDVWCEFVPQAIFMLSIFGYLVFAIFFKWSVDWVDEGLPAPSLIAMLIAFFMQPGRVLPEANLFRGQATVQLILLALAAVSVPWMLLAKPLLLRRQHMQVSGYKTLRSRESTDEASRRLIDDSSSVDRFSDSSSDKNGKYHQDEFDFAEVVVHQVIHSIEYVLGCISNTASYLRLWALSLAHKQLSVVFWEMIIVGAGLDFCKAASALSCAVPLALAFCAWAVATVMILCCMELLSAFLHTLRLHWVEFQNKFYKGDGRKFVPFSFADELLRGGGE</sequence>
<evidence type="ECO:0000256" key="3">
    <source>
        <dbReference type="ARBA" id="ARBA00022448"/>
    </source>
</evidence>
<organism evidence="11">
    <name type="scientific">Calcidiscus leptoporus</name>
    <dbReference type="NCBI Taxonomy" id="127549"/>
    <lineage>
        <taxon>Eukaryota</taxon>
        <taxon>Haptista</taxon>
        <taxon>Haptophyta</taxon>
        <taxon>Prymnesiophyceae</taxon>
        <taxon>Coccolithales</taxon>
        <taxon>Calcidiscaceae</taxon>
        <taxon>Calcidiscus</taxon>
    </lineage>
</organism>
<feature type="transmembrane region" description="Helical" evidence="9">
    <location>
        <begin position="510"/>
        <end position="534"/>
    </location>
</feature>
<dbReference type="GO" id="GO:0007035">
    <property type="term" value="P:vacuolar acidification"/>
    <property type="evidence" value="ECO:0007669"/>
    <property type="project" value="TreeGrafter"/>
</dbReference>
<evidence type="ECO:0000256" key="9">
    <source>
        <dbReference type="RuleBase" id="RU361189"/>
    </source>
</evidence>
<dbReference type="InterPro" id="IPR026028">
    <property type="entry name" value="V-type_ATPase_116kDa_su_euka"/>
</dbReference>
<feature type="compositionally biased region" description="Basic and acidic residues" evidence="10">
    <location>
        <begin position="1"/>
        <end position="14"/>
    </location>
</feature>
<feature type="transmembrane region" description="Helical" evidence="9">
    <location>
        <begin position="631"/>
        <end position="652"/>
    </location>
</feature>
<keyword evidence="4 9" id="KW-0812">Transmembrane</keyword>
<comment type="similarity">
    <text evidence="2 9">Belongs to the V-ATPase 116 kDa subunit family.</text>
</comment>
<proteinExistence type="inferred from homology"/>
<name>A0A7S0NMD4_9EUKA</name>
<evidence type="ECO:0000256" key="10">
    <source>
        <dbReference type="SAM" id="MobiDB-lite"/>
    </source>
</evidence>
<dbReference type="PANTHER" id="PTHR11629:SF63">
    <property type="entry name" value="V-TYPE PROTON ATPASE SUBUNIT A"/>
    <property type="match status" value="1"/>
</dbReference>
<accession>A0A7S0NMD4</accession>
<feature type="transmembrane region" description="Helical" evidence="9">
    <location>
        <begin position="727"/>
        <end position="745"/>
    </location>
</feature>
<keyword evidence="5 9" id="KW-0375">Hydrogen ion transport</keyword>
<comment type="function">
    <text evidence="9">Essential component of the vacuolar proton pump (V-ATPase), a multimeric enzyme that catalyzes the translocation of protons across the membranes. Required for assembly and activity of the V-ATPase.</text>
</comment>
<reference evidence="11" key="1">
    <citation type="submission" date="2021-01" db="EMBL/GenBank/DDBJ databases">
        <authorList>
            <person name="Corre E."/>
            <person name="Pelletier E."/>
            <person name="Niang G."/>
            <person name="Scheremetjew M."/>
            <person name="Finn R."/>
            <person name="Kale V."/>
            <person name="Holt S."/>
            <person name="Cochrane G."/>
            <person name="Meng A."/>
            <person name="Brown T."/>
            <person name="Cohen L."/>
        </authorList>
    </citation>
    <scope>NUCLEOTIDE SEQUENCE</scope>
    <source>
        <strain evidence="11">RCC1130</strain>
    </source>
</reference>
<dbReference type="AlphaFoldDB" id="A0A7S0NMD4"/>
<dbReference type="PANTHER" id="PTHR11629">
    <property type="entry name" value="VACUOLAR PROTON ATPASES"/>
    <property type="match status" value="1"/>
</dbReference>
<comment type="subcellular location">
    <subcellularLocation>
        <location evidence="1">Membrane</location>
        <topology evidence="1">Multi-pass membrane protein</topology>
    </subcellularLocation>
</comment>
<evidence type="ECO:0000313" key="11">
    <source>
        <dbReference type="EMBL" id="CAD8521942.1"/>
    </source>
</evidence>
<dbReference type="GO" id="GO:0051117">
    <property type="term" value="F:ATPase binding"/>
    <property type="evidence" value="ECO:0007669"/>
    <property type="project" value="TreeGrafter"/>
</dbReference>
<dbReference type="InterPro" id="IPR002490">
    <property type="entry name" value="V-ATPase_116kDa_su"/>
</dbReference>
<dbReference type="EMBL" id="HBER01000156">
    <property type="protein sequence ID" value="CAD8521942.1"/>
    <property type="molecule type" value="Transcribed_RNA"/>
</dbReference>
<dbReference type="GO" id="GO:0046961">
    <property type="term" value="F:proton-transporting ATPase activity, rotational mechanism"/>
    <property type="evidence" value="ECO:0007669"/>
    <property type="project" value="InterPro"/>
</dbReference>
<evidence type="ECO:0000256" key="7">
    <source>
        <dbReference type="ARBA" id="ARBA00023065"/>
    </source>
</evidence>
<keyword evidence="8 9" id="KW-0472">Membrane</keyword>
<evidence type="ECO:0000256" key="8">
    <source>
        <dbReference type="ARBA" id="ARBA00023136"/>
    </source>
</evidence>
<gene>
    <name evidence="11" type="ORF">CLEP1334_LOCUS80</name>
</gene>
<feature type="transmembrane region" description="Helical" evidence="9">
    <location>
        <begin position="664"/>
        <end position="684"/>
    </location>
</feature>